<evidence type="ECO:0000313" key="2">
    <source>
        <dbReference type="Proteomes" id="UP000438429"/>
    </source>
</evidence>
<comment type="caution">
    <text evidence="1">The sequence shown here is derived from an EMBL/GenBank/DDBJ whole genome shotgun (WGS) entry which is preliminary data.</text>
</comment>
<accession>A0A6A4RUV4</accession>
<dbReference type="Proteomes" id="UP000438429">
    <property type="component" value="Unassembled WGS sequence"/>
</dbReference>
<organism evidence="1 2">
    <name type="scientific">Scophthalmus maximus</name>
    <name type="common">Turbot</name>
    <name type="synonym">Psetta maxima</name>
    <dbReference type="NCBI Taxonomy" id="52904"/>
    <lineage>
        <taxon>Eukaryota</taxon>
        <taxon>Metazoa</taxon>
        <taxon>Chordata</taxon>
        <taxon>Craniata</taxon>
        <taxon>Vertebrata</taxon>
        <taxon>Euteleostomi</taxon>
        <taxon>Actinopterygii</taxon>
        <taxon>Neopterygii</taxon>
        <taxon>Teleostei</taxon>
        <taxon>Neoteleostei</taxon>
        <taxon>Acanthomorphata</taxon>
        <taxon>Carangaria</taxon>
        <taxon>Pleuronectiformes</taxon>
        <taxon>Pleuronectoidei</taxon>
        <taxon>Scophthalmidae</taxon>
        <taxon>Scophthalmus</taxon>
    </lineage>
</organism>
<dbReference type="EMBL" id="VEVO01000020">
    <property type="protein sequence ID" value="KAF0025793.1"/>
    <property type="molecule type" value="Genomic_DNA"/>
</dbReference>
<evidence type="ECO:0000313" key="1">
    <source>
        <dbReference type="EMBL" id="KAF0025793.1"/>
    </source>
</evidence>
<sequence>MMRVGGGLQLLCNGPLIPSVILQVVIVQHLLTMHNLHCKTTNILRYEMIWGKSPLNDVRAAGDGTVPRVFVADQKPQVVMKKHQK</sequence>
<protein>
    <submittedName>
        <fullName evidence="1">Uncharacterized protein</fullName>
    </submittedName>
</protein>
<gene>
    <name evidence="1" type="ORF">F2P81_022674</name>
</gene>
<dbReference type="AlphaFoldDB" id="A0A6A4RUV4"/>
<reference evidence="1 2" key="1">
    <citation type="submission" date="2019-06" db="EMBL/GenBank/DDBJ databases">
        <title>Draft genomes of female and male turbot (Scophthalmus maximus).</title>
        <authorList>
            <person name="Xu H."/>
            <person name="Xu X.-W."/>
            <person name="Shao C."/>
            <person name="Chen S."/>
        </authorList>
    </citation>
    <scope>NUCLEOTIDE SEQUENCE [LARGE SCALE GENOMIC DNA]</scope>
    <source>
        <strain evidence="1">Ysfricsl-2016a</strain>
        <tissue evidence="1">Blood</tissue>
    </source>
</reference>
<name>A0A6A4RUV4_SCOMX</name>
<proteinExistence type="predicted"/>